<feature type="domain" description="Fibronectin type-III" evidence="2">
    <location>
        <begin position="757"/>
        <end position="827"/>
    </location>
</feature>
<dbReference type="PANTHER" id="PTHR47135:SF3">
    <property type="entry name" value="FIBRONECTIN TYPE-III DOMAIN-CONTAINING PROTEIN"/>
    <property type="match status" value="1"/>
</dbReference>
<dbReference type="SMART" id="SM00060">
    <property type="entry name" value="FN3"/>
    <property type="match status" value="8"/>
</dbReference>
<feature type="domain" description="Fibronectin type-III" evidence="2">
    <location>
        <begin position="674"/>
        <end position="744"/>
    </location>
</feature>
<dbReference type="InterPro" id="IPR011600">
    <property type="entry name" value="Pept_C14_caspase"/>
</dbReference>
<feature type="domain" description="Fibronectin type-III" evidence="2">
    <location>
        <begin position="229"/>
        <end position="305"/>
    </location>
</feature>
<dbReference type="InterPro" id="IPR036116">
    <property type="entry name" value="FN3_sf"/>
</dbReference>
<protein>
    <recommendedName>
        <fullName evidence="2">Fibronectin type-III domain-containing protein</fullName>
    </recommendedName>
</protein>
<feature type="domain" description="Fibronectin type-III" evidence="2">
    <location>
        <begin position="840"/>
        <end position="909"/>
    </location>
</feature>
<name>A0A381PHG5_9ZZZZ</name>
<accession>A0A381PHG5</accession>
<evidence type="ECO:0000313" key="3">
    <source>
        <dbReference type="EMBL" id="SUZ65657.1"/>
    </source>
</evidence>
<feature type="domain" description="Fibronectin type-III" evidence="2">
    <location>
        <begin position="585"/>
        <end position="655"/>
    </location>
</feature>
<dbReference type="SUPFAM" id="SSF49478">
    <property type="entry name" value="Cna protein B-type domain"/>
    <property type="match status" value="1"/>
</dbReference>
<sequence>MRMRGGPSSTPCPIKQTPTAGKLSVRDYMESGNIFKRNSIFSHGKTALIFLLFLLFGLVQGQTTYQISGKVVDKDGKDFQDVRLNLYLSNKLLIGQDETDRKGKFEFKKLKPDKYTLNVYGGNGYSLAKQIDLTAGDVKGLELAPSQDRKQPQVEIESEIDLIKIKWGPIVDGKEYIIYKDNREIERVSVPEYLDQTGGGQSYAYNVSTVFMDGKKGERSLTEFGKALFAPPANITTTVKKNTISLHWDAVENAKAYVIYRYNEIKDDWKVVNATTKNAYHHMKLDYDKEYIYTISTMDHHKKPGSKSEQVKARTHPELKKIKGLAAEAGDSQVNLTWKPHDLAVQYKVYLNGSLSDTTEQTSFLQKTPPGTENCFTVSVIDQYGIEGPQSDMVCDVAQYPPPENITLTLGELYSPEMNSILVEWERVVGASFYNLYRDGKVITNTPDDNYKDQDLKYDKEFAYQLSSLTESGLEGPLSDPELASTPANYKIAGRLVTEEGKERINEAKIFLYTEHNQLWSEYTAGFTGKFTFDDRIIPGKYRIKAYGNGYGNNVDYDDDGIIGGKHVEVINQDVKGLRINLSTDGLRPEMNIVRGVEEVTITWKPLAHAESYSVYKNGRPIAEKIIATEFTDKLAPGKRYEFWVRAWDLYDLEGPESNKIEEKSSYQYPTLKPSIVQKALKTEGSGRIVNLEWAAVPGIKQYAIFRDGERLSIQSELTYVDTSSTWGTVYNYQINSIDSDGDEGANSPDLMVSTHPEVPTPEIAAIGDVNAVRLEIDNPSLIATYYKIFRNESYRADSDIPMFIDNVAPGVNYCYSMAAVDRYGTEGEQSSIKCAKGAFPPPSNFKAEIMENVVELTWSRVANVPGYHLYRNDSLILETKDMTFFKEELEYDRLYTYRITSFDSDGDDGPSADVIATTHEEVLDVDLSAMADLEKVTINWSKSNLKVYHQYRLYRDDVLINTVIDTFYKDYVTPGTYFCYKVRVIDKFGTEGPSSLENCQKVLVQYPKDLVTGGDVRKVVFKWQKMPGAVHYNIYLMDKKGKDEFLTKVKGTYFEHKGLDFDTEYCYQVSSVDMDGDEGPRSKTMCGWVLPAPHLTLIEKMFVEPTGNELLDSRENGQVVIKITNDGRSPARELRPWLEPIDNAVTPSLIIDSVKTIPILYVGDTITITFPVYAKLKIESGTRNFRIRIDEFADSDLDPEPISFETLKIIPPNFVIADFAIDNEWGQNYIPRNEIVTLTARFQNLSEGKSDTASISFRRDSTFVVLDEDEIHQFGLVPGGKYFDFSFEIMSRVDQFTVYFDIYDYFETRKSIPLHLELMKSYKNASQLKAYSMPYPAEIKPSKPREKNELIAGLPKVSTRRETIGIVFGNHEFIDRDIPGKTSTDENVRMVRNYFHDLFGIENHQIVPSQYWFFNNGVTRKDFGKMFNPDAGYIMDKIESSLHYSGADTLDLILYYSGEGTTINGKKCLLPQDATMSDEYSFYTLEELYANLAKIQKMKQVRNITLFMDVDFNNPAFKQNLMAAVKEDPDQKKKGKKKKKKSEEPVQALEEEIKPPEGITALFASNINQLSYTHPDANNGVFTYYLLRGLRGEADNGDKSVTVAELHEFISKNVQDTTARLYADLPQVPLLFTSDPDRILYRLP</sequence>
<feature type="region of interest" description="Disordered" evidence="1">
    <location>
        <begin position="1525"/>
        <end position="1550"/>
    </location>
</feature>
<reference evidence="3" key="1">
    <citation type="submission" date="2018-05" db="EMBL/GenBank/DDBJ databases">
        <authorList>
            <person name="Lanie J.A."/>
            <person name="Ng W.-L."/>
            <person name="Kazmierczak K.M."/>
            <person name="Andrzejewski T.M."/>
            <person name="Davidsen T.M."/>
            <person name="Wayne K.J."/>
            <person name="Tettelin H."/>
            <person name="Glass J.I."/>
            <person name="Rusch D."/>
            <person name="Podicherti R."/>
            <person name="Tsui H.-C.T."/>
            <person name="Winkler M.E."/>
        </authorList>
    </citation>
    <scope>NUCLEOTIDE SEQUENCE</scope>
</reference>
<organism evidence="3">
    <name type="scientific">marine metagenome</name>
    <dbReference type="NCBI Taxonomy" id="408172"/>
    <lineage>
        <taxon>unclassified sequences</taxon>
        <taxon>metagenomes</taxon>
        <taxon>ecological metagenomes</taxon>
    </lineage>
</organism>
<proteinExistence type="predicted"/>
<evidence type="ECO:0000256" key="1">
    <source>
        <dbReference type="SAM" id="MobiDB-lite"/>
    </source>
</evidence>
<feature type="domain" description="Fibronectin type-III" evidence="2">
    <location>
        <begin position="1005"/>
        <end position="1079"/>
    </location>
</feature>
<dbReference type="InterPro" id="IPR003961">
    <property type="entry name" value="FN3_dom"/>
</dbReference>
<evidence type="ECO:0000259" key="2">
    <source>
        <dbReference type="SMART" id="SM00060"/>
    </source>
</evidence>
<dbReference type="Pfam" id="PF00656">
    <property type="entry name" value="Peptidase_C14"/>
    <property type="match status" value="1"/>
</dbReference>
<dbReference type="Gene3D" id="2.60.40.10">
    <property type="entry name" value="Immunoglobulins"/>
    <property type="match status" value="8"/>
</dbReference>
<dbReference type="SUPFAM" id="SSF49265">
    <property type="entry name" value="Fibronectin type III"/>
    <property type="match status" value="4"/>
</dbReference>
<dbReference type="CDD" id="cd00063">
    <property type="entry name" value="FN3"/>
    <property type="match status" value="1"/>
</dbReference>
<dbReference type="InterPro" id="IPR013783">
    <property type="entry name" value="Ig-like_fold"/>
</dbReference>
<feature type="domain" description="Fibronectin type-III" evidence="2">
    <location>
        <begin position="319"/>
        <end position="387"/>
    </location>
</feature>
<dbReference type="Gene3D" id="3.40.50.1460">
    <property type="match status" value="1"/>
</dbReference>
<feature type="domain" description="Fibronectin type-III" evidence="2">
    <location>
        <begin position="400"/>
        <end position="476"/>
    </location>
</feature>
<dbReference type="GO" id="GO:0004197">
    <property type="term" value="F:cysteine-type endopeptidase activity"/>
    <property type="evidence" value="ECO:0007669"/>
    <property type="project" value="InterPro"/>
</dbReference>
<gene>
    <name evidence="3" type="ORF">METZ01_LOCUS18511</name>
</gene>
<dbReference type="GO" id="GO:0006508">
    <property type="term" value="P:proteolysis"/>
    <property type="evidence" value="ECO:0007669"/>
    <property type="project" value="InterPro"/>
</dbReference>
<dbReference type="EMBL" id="UINC01000965">
    <property type="protein sequence ID" value="SUZ65657.1"/>
    <property type="molecule type" value="Genomic_DNA"/>
</dbReference>
<dbReference type="PANTHER" id="PTHR47135">
    <property type="entry name" value="FIBRONECTIN TYPE III DOMAIN-CONTAINING PROTEIN 7"/>
    <property type="match status" value="1"/>
</dbReference>